<feature type="compositionally biased region" description="Basic and acidic residues" evidence="1">
    <location>
        <begin position="1864"/>
        <end position="1877"/>
    </location>
</feature>
<evidence type="ECO:0000313" key="4">
    <source>
        <dbReference type="EMBL" id="CEL78270.1"/>
    </source>
</evidence>
<feature type="region of interest" description="Disordered" evidence="1">
    <location>
        <begin position="663"/>
        <end position="785"/>
    </location>
</feature>
<feature type="region of interest" description="Disordered" evidence="1">
    <location>
        <begin position="1851"/>
        <end position="1893"/>
    </location>
</feature>
<feature type="compositionally biased region" description="Basic and acidic residues" evidence="1">
    <location>
        <begin position="1614"/>
        <end position="1627"/>
    </location>
</feature>
<organism evidence="4">
    <name type="scientific">Toxoplasma gondii (strain ATCC 50861 / VEG)</name>
    <dbReference type="NCBI Taxonomy" id="432359"/>
    <lineage>
        <taxon>Eukaryota</taxon>
        <taxon>Sar</taxon>
        <taxon>Alveolata</taxon>
        <taxon>Apicomplexa</taxon>
        <taxon>Conoidasida</taxon>
        <taxon>Coccidia</taxon>
        <taxon>Eucoccidiorida</taxon>
        <taxon>Eimeriorina</taxon>
        <taxon>Sarcocystidae</taxon>
        <taxon>Toxoplasma</taxon>
    </lineage>
</organism>
<feature type="domain" description="Peptidase S9 prolyl oligopeptidase catalytic" evidence="2">
    <location>
        <begin position="1468"/>
        <end position="1524"/>
    </location>
</feature>
<feature type="compositionally biased region" description="Polar residues" evidence="1">
    <location>
        <begin position="491"/>
        <end position="500"/>
    </location>
</feature>
<dbReference type="SUPFAM" id="SSF82171">
    <property type="entry name" value="DPP6 N-terminal domain-like"/>
    <property type="match status" value="1"/>
</dbReference>
<feature type="region of interest" description="Disordered" evidence="1">
    <location>
        <begin position="213"/>
        <end position="259"/>
    </location>
</feature>
<feature type="region of interest" description="Disordered" evidence="1">
    <location>
        <begin position="1327"/>
        <end position="1354"/>
    </location>
</feature>
<evidence type="ECO:0000259" key="2">
    <source>
        <dbReference type="Pfam" id="PF00326"/>
    </source>
</evidence>
<feature type="compositionally biased region" description="Low complexity" evidence="1">
    <location>
        <begin position="920"/>
        <end position="935"/>
    </location>
</feature>
<dbReference type="SUPFAM" id="SSF53474">
    <property type="entry name" value="alpha/beta-Hydrolases"/>
    <property type="match status" value="2"/>
</dbReference>
<protein>
    <submittedName>
        <fullName evidence="4">Dipeptidyl peptidase IV domain-containing protein</fullName>
    </submittedName>
</protein>
<dbReference type="GO" id="GO:0006508">
    <property type="term" value="P:proteolysis"/>
    <property type="evidence" value="ECO:0007669"/>
    <property type="project" value="InterPro"/>
</dbReference>
<feature type="region of interest" description="Disordered" evidence="1">
    <location>
        <begin position="297"/>
        <end position="322"/>
    </location>
</feature>
<feature type="region of interest" description="Disordered" evidence="1">
    <location>
        <begin position="441"/>
        <end position="520"/>
    </location>
</feature>
<name>A0A0F7VAG5_TOXGV</name>
<dbReference type="InterPro" id="IPR029058">
    <property type="entry name" value="AB_hydrolase_fold"/>
</dbReference>
<evidence type="ECO:0000256" key="1">
    <source>
        <dbReference type="SAM" id="MobiDB-lite"/>
    </source>
</evidence>
<dbReference type="InterPro" id="IPR001375">
    <property type="entry name" value="Peptidase_S9_cat"/>
</dbReference>
<dbReference type="Pfam" id="PF00326">
    <property type="entry name" value="Peptidase_S9"/>
    <property type="match status" value="2"/>
</dbReference>
<feature type="compositionally biased region" description="Low complexity" evidence="1">
    <location>
        <begin position="1538"/>
        <end position="1551"/>
    </location>
</feature>
<feature type="compositionally biased region" description="Polar residues" evidence="1">
    <location>
        <begin position="226"/>
        <end position="246"/>
    </location>
</feature>
<proteinExistence type="predicted"/>
<feature type="compositionally biased region" description="Basic and acidic residues" evidence="1">
    <location>
        <begin position="1637"/>
        <end position="1655"/>
    </location>
</feature>
<dbReference type="InterPro" id="IPR050278">
    <property type="entry name" value="Serine_Prot_S9B/DPPIV"/>
</dbReference>
<evidence type="ECO:0000259" key="3">
    <source>
        <dbReference type="Pfam" id="PF00930"/>
    </source>
</evidence>
<feature type="compositionally biased region" description="Basic and acidic residues" evidence="1">
    <location>
        <begin position="752"/>
        <end position="783"/>
    </location>
</feature>
<sequence>MDDKQTDAFWAFTGEAGCSATIDSFSFGVNGADIDRIESLSGAVGASELAKNCSKLPSETALCVWITWLDCAERGYKRLYGAPVRIPYASMTARTAKPGLPTTIGDEGLSASSAAANAAPLPPPFRSMRLPLDLQWKAKTPIFPLPVEYSQADAPPAYPCARPASALALSTTPPRFEPASPDVFYFNNGGCLLVHPDDLHPHSMELCRQAERTWSSAHRTNPEGASESSPPTASTDSEPGSKTNPAESLMKTVPGQQSSGKCKCFSACEDNGSSPTSSIHAPGDCHGNANKQGTAACSENQVGTGTGVAPAHTPGGKRPPKQTLEEELLNERQRRRCLGISRYVWSKEGKKILLSNSSGLWIYDHCSAIESLLDNEPPRRLPVPSSSISPLGAGTTPSAASETGHRKGEESGAASSCDVTFFATNPLTPFSYMVPNANDSVSRSISGQSPLKTENASVEATSGEMNGRVEDEAETTSALDEHFATLKPPTFATNNQSSMDPASRPRVSIHPSGRSHAFGSPRLVVPRRKEGRSILDFSFSPDASRVAFVHDSDIHVAAIATSEKQRLLERHALHSDLLSDEDSEAKENRAQALNGGLCMLTTSGKSGKIVNGLAEYVAQEEMYRSRGYWWSPCGNFIAFCQFTEDHIKPLCLQRVRLPQYQASDASEGGAAGAGADSKKQPTEAAASEPNEKKALPSESGQNASGGKQAPQWAPGPGDGVIAEDGEEENRREEREEEWSEDEHAGSACVEGGAREESSGDSRLGEKKGKTQELSRDAEQRHSEEAEELLVQEEHHFPFAGMDNVRIRVGILQVPSAAELQRVASSFSLSVSSRETQTSNGDAPLPSVFSISSTALPGYSLETPLEACARCSVSCICGSVEGNAEFPELCSSRPPADSSTRVPSTQVAEQVSGRSRQKHANSSSAPNASSRSSGPRWGARERFIELPVADWREDFYVARAQWISLEEWSDLVVLKLLSTEEVKTMQNGIRRRALEREGASSASGEDGVGFDDSRLGTRRSGGCCAEVERSLEDPVSPPPLLLLQLQDRLQQELRICAALPWLPSDFSEMPNENSRQDEKLRCVVCFTERSSFWINLHDDLHQLGRSLWYLWTAERKTMNELYLQNLALPGLSFRVCACAPEVRLISVLAPPTSPIFSSSGHRYVLFSANRQSGASPASAFVCLTRLPKDSELKALQRSCLLSVHESEEKGRPEDTERVGWLRGKFWGQRGKWKIEIRDLRQPWALVTNPAVEGTHSFIVSEKLPLVVHQHHARLSPRQIWIRYIPDWDEALLHEHVSPISPSPLHYSLASAVQRGRVVFHRQLRLSDETEKSVNRTPPGQASTETEKKTKDMPVDEKAQSCKQQNVSQDVDLQLLHGCEQLTYAYGDTAAFGKVLHEFQQVQRVYLRIVRSLVPPVPFELENEGEKLFGCYYRPNVALHGSGPYRAVVSLYGGPTLQFVPDAFDLLLDMRAQALAKLGLIVVKVDNRGSFGRSIAFEKAAIHRRLGAAELRDQRAAVMHLHRLGLVALHAEEAARVSPVSPSLGLCSGPSGPATEPGEAQKTRAHALGQKRERDTGTPRGMAAAGKRVEAEEKGASQALEIDSGNVARQGRKRAKTEGGSHDLDRNAERTTVAAGSREAQETGREDEQEERQVTEKTREILGSETKHTTDLGAVGGDSLISYGVGIYGISYGGYLAAMAHFTHPDFFTCCWSAAPVTAWELYSTHYTERYLSLPCLNSEGYKQSSVLTHVKFLEPQTNRLKLLHGYLDENVHMQHSLILLDKMIRHQLPADFLCLPQSRHGPSIATERRFFVQTLHLFFSEHLLPAHLRPKWPRQQRRSGSCAPMHAPALHVVSGSDSENAQKSVPEKTGEQKGEEKGQAQISTCSEGGIAQQA</sequence>
<feature type="domain" description="Peptidase S9 prolyl oligopeptidase catalytic" evidence="2">
    <location>
        <begin position="1683"/>
        <end position="1822"/>
    </location>
</feature>
<feature type="compositionally biased region" description="Polar residues" evidence="1">
    <location>
        <begin position="384"/>
        <end position="401"/>
    </location>
</feature>
<dbReference type="PANTHER" id="PTHR11731">
    <property type="entry name" value="PROTEASE FAMILY S9B,C DIPEPTIDYL-PEPTIDASE IV-RELATED"/>
    <property type="match status" value="1"/>
</dbReference>
<accession>A0A0F7VAG5</accession>
<dbReference type="EMBL" id="LN714502">
    <property type="protein sequence ID" value="CEL78270.1"/>
    <property type="molecule type" value="Genomic_DNA"/>
</dbReference>
<dbReference type="PANTHER" id="PTHR11731:SF193">
    <property type="entry name" value="DIPEPTIDYL PEPTIDASE 9"/>
    <property type="match status" value="1"/>
</dbReference>
<feature type="compositionally biased region" description="Basic and acidic residues" evidence="1">
    <location>
        <begin position="1343"/>
        <end position="1354"/>
    </location>
</feature>
<dbReference type="GO" id="GO:0008236">
    <property type="term" value="F:serine-type peptidase activity"/>
    <property type="evidence" value="ECO:0007669"/>
    <property type="project" value="InterPro"/>
</dbReference>
<feature type="compositionally biased region" description="Polar residues" evidence="1">
    <location>
        <begin position="1333"/>
        <end position="1342"/>
    </location>
</feature>
<dbReference type="GO" id="GO:0008239">
    <property type="term" value="F:dipeptidyl-peptidase activity"/>
    <property type="evidence" value="ECO:0007669"/>
    <property type="project" value="TreeGrafter"/>
</dbReference>
<dbReference type="Gene3D" id="3.40.50.1820">
    <property type="entry name" value="alpha/beta hydrolase"/>
    <property type="match status" value="2"/>
</dbReference>
<reference evidence="4" key="1">
    <citation type="journal article" date="2015" name="PLoS ONE">
        <title>Comprehensive Evaluation of Toxoplasma gondii VEG and Neospora caninum LIV Genomes with Tachyzoite Stage Transcriptome and Proteome Defines Novel Transcript Features.</title>
        <authorList>
            <person name="Ramaprasad A."/>
            <person name="Mourier T."/>
            <person name="Naeem R."/>
            <person name="Malas T.B."/>
            <person name="Moussa E."/>
            <person name="Panigrahi A."/>
            <person name="Vermont S.J."/>
            <person name="Otto T.D."/>
            <person name="Wastling J."/>
            <person name="Pain A."/>
        </authorList>
    </citation>
    <scope>NUCLEOTIDE SEQUENCE</scope>
    <source>
        <strain evidence="4">VEG</strain>
    </source>
</reference>
<feature type="region of interest" description="Disordered" evidence="1">
    <location>
        <begin position="1538"/>
        <end position="1655"/>
    </location>
</feature>
<feature type="region of interest" description="Disordered" evidence="1">
    <location>
        <begin position="890"/>
        <end position="935"/>
    </location>
</feature>
<feature type="compositionally biased region" description="Polar residues" evidence="1">
    <location>
        <begin position="896"/>
        <end position="913"/>
    </location>
</feature>
<feature type="compositionally biased region" description="Polar residues" evidence="1">
    <location>
        <begin position="441"/>
        <end position="464"/>
    </location>
</feature>
<dbReference type="Gene3D" id="2.140.10.30">
    <property type="entry name" value="Dipeptidylpeptidase IV, N-terminal domain"/>
    <property type="match status" value="1"/>
</dbReference>
<feature type="domain" description="Dipeptidylpeptidase IV N-terminal" evidence="3">
    <location>
        <begin position="595"/>
        <end position="658"/>
    </location>
</feature>
<dbReference type="InterPro" id="IPR002469">
    <property type="entry name" value="Peptidase_S9B_N"/>
</dbReference>
<dbReference type="Pfam" id="PF00930">
    <property type="entry name" value="DPPIV_N"/>
    <property type="match status" value="1"/>
</dbReference>
<feature type="region of interest" description="Disordered" evidence="1">
    <location>
        <begin position="376"/>
        <end position="415"/>
    </location>
</feature>
<feature type="compositionally biased region" description="Polar residues" evidence="1">
    <location>
        <begin position="1881"/>
        <end position="1893"/>
    </location>
</feature>
<gene>
    <name evidence="4" type="ORF">BN1205_006380</name>
</gene>